<evidence type="ECO:0000256" key="3">
    <source>
        <dbReference type="ARBA" id="ARBA00022771"/>
    </source>
</evidence>
<reference evidence="9" key="2">
    <citation type="submission" date="2025-09" db="UniProtKB">
        <authorList>
            <consortium name="Ensembl"/>
        </authorList>
    </citation>
    <scope>IDENTIFICATION</scope>
</reference>
<sequence length="638" mass="72245">MAPQKHGSGGNGFYGNNTSKAANGGAHVSSGVVMTSAKRPKMEQVQADHELFLQAFEKPTQIYRFLRTRNLIAPIFLHRSLTYMAHRNSRTNSKRKYFSVNDLLFKVEKSKVDQESHNMASNLQLTFTGFFHKTEKPLQNSENEENSVSVEVLLVKVCHKKRKDVSCPVKQVPTGKKQVPLNPDSSQTKLGAFPTLMVSSHEFEPSNSHMVKSYSLLFRVSRPGGRELNGMTTRDTNVMEELPNRKKRYCSNQDDGETTFVAQMTVFDKNRRLQLLDGEYEVSMQEMEESPVGKKRATWETILDGKWLPPFETFSQGPTLQFTLRWTNDTTDRGTAPVAKPLATRNSESSTVDGSKPSNVKPPQAVAVNDSVGADLPVRREQTHVEPRQKLRVYYQPHPKGARIDVSINECYDGSYVGNPQDIHCQPGFAFSRNGPVKRTPVTHFLVCRPKRSKPSLSEFLELEDGEQEQQRTYISGHNRLYFHSDSCVPLRPQEMDVDSEDERDPAWLREKTVMQIDEFMDVNEGEKEVMKLWNLYVMKHGFIADDQMNQACMLFVEQHGTTIIEKNLCRNVLLHLVSMHDFGLVNTVNIDKAMAHLRDLKQQKDGQEQSKTQGNADGGSSGDGEASVSKFVKTQNH</sequence>
<dbReference type="GO" id="GO:0008270">
    <property type="term" value="F:zinc ion binding"/>
    <property type="evidence" value="ECO:0007669"/>
    <property type="project" value="UniProtKB-KW"/>
</dbReference>
<keyword evidence="4" id="KW-0862">Zinc</keyword>
<evidence type="ECO:0000313" key="9">
    <source>
        <dbReference type="Ensembl" id="ENSCCRP00000064003.2"/>
    </source>
</evidence>
<keyword evidence="6" id="KW-0804">Transcription</keyword>
<dbReference type="GO" id="GO:0035098">
    <property type="term" value="C:ESC/E(Z) complex"/>
    <property type="evidence" value="ECO:0007669"/>
    <property type="project" value="TreeGrafter"/>
</dbReference>
<evidence type="ECO:0000256" key="5">
    <source>
        <dbReference type="ARBA" id="ARBA00023015"/>
    </source>
</evidence>
<feature type="region of interest" description="Disordered" evidence="7">
    <location>
        <begin position="602"/>
        <end position="638"/>
    </location>
</feature>
<evidence type="ECO:0000256" key="1">
    <source>
        <dbReference type="ARBA" id="ARBA00007416"/>
    </source>
</evidence>
<dbReference type="GO" id="GO:0031490">
    <property type="term" value="F:chromatin DNA binding"/>
    <property type="evidence" value="ECO:0007669"/>
    <property type="project" value="TreeGrafter"/>
</dbReference>
<organism evidence="9 10">
    <name type="scientific">Cyprinus carpio carpio</name>
    <dbReference type="NCBI Taxonomy" id="630221"/>
    <lineage>
        <taxon>Eukaryota</taxon>
        <taxon>Metazoa</taxon>
        <taxon>Chordata</taxon>
        <taxon>Craniata</taxon>
        <taxon>Vertebrata</taxon>
        <taxon>Euteleostomi</taxon>
        <taxon>Actinopterygii</taxon>
        <taxon>Neopterygii</taxon>
        <taxon>Teleostei</taxon>
        <taxon>Ostariophysi</taxon>
        <taxon>Cypriniformes</taxon>
        <taxon>Cyprinidae</taxon>
        <taxon>Cyprininae</taxon>
        <taxon>Cyprinus</taxon>
    </lineage>
</organism>
<dbReference type="CDD" id="cd21551">
    <property type="entry name" value="VEFS-box_SUZ12"/>
    <property type="match status" value="1"/>
</dbReference>
<protein>
    <submittedName>
        <fullName evidence="9">SUZ12 polycomb repressive complex 2 subunit a</fullName>
    </submittedName>
</protein>
<dbReference type="Pfam" id="PF09733">
    <property type="entry name" value="VEFS-Box"/>
    <property type="match status" value="1"/>
</dbReference>
<evidence type="ECO:0000256" key="2">
    <source>
        <dbReference type="ARBA" id="ARBA00022723"/>
    </source>
</evidence>
<evidence type="ECO:0000259" key="8">
    <source>
        <dbReference type="Pfam" id="PF09733"/>
    </source>
</evidence>
<keyword evidence="3" id="KW-0863">Zinc-finger</keyword>
<proteinExistence type="inferred from homology"/>
<dbReference type="GeneTree" id="ENSGT00390000012364"/>
<dbReference type="Ensembl" id="ENSCCRT00000069361.2">
    <property type="protein sequence ID" value="ENSCCRP00000064003.2"/>
    <property type="gene ID" value="ENSCCRG00000029116.2"/>
</dbReference>
<feature type="region of interest" description="Disordered" evidence="7">
    <location>
        <begin position="330"/>
        <end position="365"/>
    </location>
</feature>
<dbReference type="InterPro" id="IPR019135">
    <property type="entry name" value="Polycomb_protein_VEFS-Box"/>
</dbReference>
<accession>A0A8C1DKH6</accession>
<feature type="compositionally biased region" description="Polar residues" evidence="7">
    <location>
        <begin position="344"/>
        <end position="358"/>
    </location>
</feature>
<evidence type="ECO:0000256" key="4">
    <source>
        <dbReference type="ARBA" id="ARBA00022833"/>
    </source>
</evidence>
<dbReference type="CDD" id="cd21740">
    <property type="entry name" value="C2_II_SUZ12"/>
    <property type="match status" value="1"/>
</dbReference>
<dbReference type="Proteomes" id="UP001108240">
    <property type="component" value="Unplaced"/>
</dbReference>
<comment type="similarity">
    <text evidence="1">Belongs to the VEFS (VRN2-EMF2-FIS2-SU(Z)12) family.</text>
</comment>
<keyword evidence="10" id="KW-1185">Reference proteome</keyword>
<dbReference type="PANTHER" id="PTHR22597">
    <property type="entry name" value="POLYCOMB GROUP PROTEIN"/>
    <property type="match status" value="1"/>
</dbReference>
<keyword evidence="2" id="KW-0479">Metal-binding</keyword>
<dbReference type="GO" id="GO:0016586">
    <property type="term" value="C:RSC-type complex"/>
    <property type="evidence" value="ECO:0007669"/>
    <property type="project" value="TreeGrafter"/>
</dbReference>
<keyword evidence="5" id="KW-0805">Transcription regulation</keyword>
<reference evidence="9" key="1">
    <citation type="submission" date="2025-08" db="UniProtKB">
        <authorList>
            <consortium name="Ensembl"/>
        </authorList>
    </citation>
    <scope>IDENTIFICATION</scope>
</reference>
<dbReference type="PANTHER" id="PTHR22597:SF0">
    <property type="entry name" value="POLYCOMB PROTEIN SUZ12"/>
    <property type="match status" value="1"/>
</dbReference>
<dbReference type="AlphaFoldDB" id="A0A8C1DKH6"/>
<name>A0A8C1DKH6_CYPCA</name>
<evidence type="ECO:0000256" key="6">
    <source>
        <dbReference type="ARBA" id="ARBA00023163"/>
    </source>
</evidence>
<evidence type="ECO:0000313" key="10">
    <source>
        <dbReference type="Proteomes" id="UP001108240"/>
    </source>
</evidence>
<evidence type="ECO:0000256" key="7">
    <source>
        <dbReference type="SAM" id="MobiDB-lite"/>
    </source>
</evidence>
<feature type="domain" description="Polycomb protein VEFS-Box" evidence="8">
    <location>
        <begin position="470"/>
        <end position="590"/>
    </location>
</feature>